<feature type="non-terminal residue" evidence="6">
    <location>
        <position position="1"/>
    </location>
</feature>
<dbReference type="GO" id="GO:0003834">
    <property type="term" value="F:beta-carotene 15,15'-dioxygenase activity"/>
    <property type="evidence" value="ECO:0007669"/>
    <property type="project" value="TreeGrafter"/>
</dbReference>
<feature type="binding site" evidence="5">
    <location>
        <position position="284"/>
    </location>
    <ligand>
        <name>Fe cation</name>
        <dbReference type="ChEBI" id="CHEBI:24875"/>
        <note>catalytic</note>
    </ligand>
</feature>
<evidence type="ECO:0000256" key="4">
    <source>
        <dbReference type="ARBA" id="ARBA00023004"/>
    </source>
</evidence>
<keyword evidence="4 5" id="KW-0408">Iron</keyword>
<dbReference type="PANTHER" id="PTHR10543">
    <property type="entry name" value="BETA-CAROTENE DIOXYGENASE"/>
    <property type="match status" value="1"/>
</dbReference>
<name>A0AA36CN09_9BILA</name>
<evidence type="ECO:0000256" key="5">
    <source>
        <dbReference type="PIRSR" id="PIRSR604294-1"/>
    </source>
</evidence>
<feature type="binding site" evidence="5">
    <location>
        <position position="499"/>
    </location>
    <ligand>
        <name>Fe cation</name>
        <dbReference type="ChEBI" id="CHEBI:24875"/>
        <note>catalytic</note>
    </ligand>
</feature>
<reference evidence="6" key="1">
    <citation type="submission" date="2023-06" db="EMBL/GenBank/DDBJ databases">
        <authorList>
            <person name="Delattre M."/>
        </authorList>
    </citation>
    <scope>NUCLEOTIDE SEQUENCE</scope>
    <source>
        <strain evidence="6">AF72</strain>
    </source>
</reference>
<dbReference type="PANTHER" id="PTHR10543:SF24">
    <property type="entry name" value="CAROTENOID ISOMEROOXYGENASE"/>
    <property type="match status" value="1"/>
</dbReference>
<dbReference type="InterPro" id="IPR004294">
    <property type="entry name" value="Carotenoid_Oase"/>
</dbReference>
<dbReference type="Pfam" id="PF03055">
    <property type="entry name" value="RPE65"/>
    <property type="match status" value="1"/>
</dbReference>
<dbReference type="GO" id="GO:0046872">
    <property type="term" value="F:metal ion binding"/>
    <property type="evidence" value="ECO:0007669"/>
    <property type="project" value="UniProtKB-KW"/>
</dbReference>
<comment type="cofactor">
    <cofactor evidence="5">
        <name>Fe(2+)</name>
        <dbReference type="ChEBI" id="CHEBI:29033"/>
    </cofactor>
    <text evidence="5">Binds 1 Fe(2+) ion per subunit.</text>
</comment>
<evidence type="ECO:0000256" key="1">
    <source>
        <dbReference type="ARBA" id="ARBA00006787"/>
    </source>
</evidence>
<dbReference type="Proteomes" id="UP001177023">
    <property type="component" value="Unassembled WGS sequence"/>
</dbReference>
<sequence length="512" mass="57765">MSLQYLFENFSEHSVPSLSERIGEAPPEWLAGSFLRNGPGKFRYGDSEVRHWFDGMAYPQRFHFCGGQLLYSAKFLKSHAYLACEEEQRLAVSTFSTPRPADVTDDKGSYNCLVNLLKVGKSIYAMTETSKVVQICPYSLEVLAQEDISMYVQILACTAHPIRDHDGTLYNIGLGPRHEYIFMKCPSGRRQQLSNTSVLGSVPFTDQPYPAYYHSFGMTENYLVLFETPLRIAMEKLGSSEPTCFRDALFWKGWGALVNIILVDKKAGNRHPRKFFAPPFFTFHHANAFERDGFLYVDFCLVENPENFEDLLLEHMRDGSFSSRNPLFRPFLHRIVIPTDVSGDIEAGIDLAVTATSSRGAQAILQADGSVFCIPAKICQQSFELPRFNERFTGRPYRFVYGTTILYAGQERRVPGVVKNDVNTGETLIHYKDDPEQLFGEPVFVSSPNGTAEDDGVILVPVMSANKRQKPIFMILDAKSLREICRYVLPVPRIPMGFHAIFVDAAAGDKEN</sequence>
<evidence type="ECO:0000256" key="3">
    <source>
        <dbReference type="ARBA" id="ARBA00023002"/>
    </source>
</evidence>
<dbReference type="AlphaFoldDB" id="A0AA36CN09"/>
<comment type="similarity">
    <text evidence="1">Belongs to the carotenoid oxygenase family.</text>
</comment>
<evidence type="ECO:0000313" key="7">
    <source>
        <dbReference type="Proteomes" id="UP001177023"/>
    </source>
</evidence>
<comment type="caution">
    <text evidence="6">The sequence shown here is derived from an EMBL/GenBank/DDBJ whole genome shotgun (WGS) entry which is preliminary data.</text>
</comment>
<dbReference type="GO" id="GO:0042574">
    <property type="term" value="P:retinal metabolic process"/>
    <property type="evidence" value="ECO:0007669"/>
    <property type="project" value="TreeGrafter"/>
</dbReference>
<organism evidence="6 7">
    <name type="scientific">Mesorhabditis spiculigera</name>
    <dbReference type="NCBI Taxonomy" id="96644"/>
    <lineage>
        <taxon>Eukaryota</taxon>
        <taxon>Metazoa</taxon>
        <taxon>Ecdysozoa</taxon>
        <taxon>Nematoda</taxon>
        <taxon>Chromadorea</taxon>
        <taxon>Rhabditida</taxon>
        <taxon>Rhabditina</taxon>
        <taxon>Rhabditomorpha</taxon>
        <taxon>Rhabditoidea</taxon>
        <taxon>Rhabditidae</taxon>
        <taxon>Mesorhabditinae</taxon>
        <taxon>Mesorhabditis</taxon>
    </lineage>
</organism>
<keyword evidence="3" id="KW-0560">Oxidoreductase</keyword>
<keyword evidence="7" id="KW-1185">Reference proteome</keyword>
<keyword evidence="2 5" id="KW-0479">Metal-binding</keyword>
<evidence type="ECO:0000313" key="6">
    <source>
        <dbReference type="EMBL" id="CAJ0571217.1"/>
    </source>
</evidence>
<protein>
    <submittedName>
        <fullName evidence="6">Uncharacterized protein</fullName>
    </submittedName>
</protein>
<gene>
    <name evidence="6" type="ORF">MSPICULIGERA_LOCUS9636</name>
</gene>
<feature type="binding site" evidence="5">
    <location>
        <position position="214"/>
    </location>
    <ligand>
        <name>Fe cation</name>
        <dbReference type="ChEBI" id="CHEBI:24875"/>
        <note>catalytic</note>
    </ligand>
</feature>
<accession>A0AA36CN09</accession>
<feature type="binding site" evidence="5">
    <location>
        <position position="160"/>
    </location>
    <ligand>
        <name>Fe cation</name>
        <dbReference type="ChEBI" id="CHEBI:24875"/>
        <note>catalytic</note>
    </ligand>
</feature>
<dbReference type="GO" id="GO:0010436">
    <property type="term" value="F:carotenoid dioxygenase activity"/>
    <property type="evidence" value="ECO:0007669"/>
    <property type="project" value="TreeGrafter"/>
</dbReference>
<proteinExistence type="inferred from homology"/>
<dbReference type="GO" id="GO:0016121">
    <property type="term" value="P:carotene catabolic process"/>
    <property type="evidence" value="ECO:0007669"/>
    <property type="project" value="TreeGrafter"/>
</dbReference>
<evidence type="ECO:0000256" key="2">
    <source>
        <dbReference type="ARBA" id="ARBA00022723"/>
    </source>
</evidence>
<dbReference type="EMBL" id="CATQJA010002547">
    <property type="protein sequence ID" value="CAJ0571217.1"/>
    <property type="molecule type" value="Genomic_DNA"/>
</dbReference>